<dbReference type="GO" id="GO:0003677">
    <property type="term" value="F:DNA binding"/>
    <property type="evidence" value="ECO:0007669"/>
    <property type="project" value="UniProtKB-UniRule"/>
</dbReference>
<accession>A0A0N7J6J3</accession>
<evidence type="ECO:0000256" key="3">
    <source>
        <dbReference type="RuleBase" id="RU000682"/>
    </source>
</evidence>
<reference evidence="6" key="1">
    <citation type="journal article" date="2016" name="Front. Plant Sci.">
        <title>Identification of WOX Family Genes in Selaginella kraussiana for Studies on Stem Cells and Regeneration in Lycophytes.</title>
        <authorList>
            <person name="Ge Y."/>
            <person name="Liu J."/>
            <person name="Zeng M."/>
            <person name="He J."/>
            <person name="Qin P."/>
            <person name="Huang H."/>
            <person name="Xu L."/>
        </authorList>
    </citation>
    <scope>NUCLEOTIDE SEQUENCE</scope>
</reference>
<dbReference type="SUPFAM" id="SSF46689">
    <property type="entry name" value="Homeodomain-like"/>
    <property type="match status" value="1"/>
</dbReference>
<evidence type="ECO:0000256" key="1">
    <source>
        <dbReference type="ARBA" id="ARBA00004123"/>
    </source>
</evidence>
<proteinExistence type="predicted"/>
<gene>
    <name evidence="6" type="primary">WOX13B</name>
</gene>
<dbReference type="InterPro" id="IPR001356">
    <property type="entry name" value="HD"/>
</dbReference>
<dbReference type="GO" id="GO:0005634">
    <property type="term" value="C:nucleus"/>
    <property type="evidence" value="ECO:0007669"/>
    <property type="project" value="UniProtKB-SubCell"/>
</dbReference>
<dbReference type="SMART" id="SM00389">
    <property type="entry name" value="HOX"/>
    <property type="match status" value="1"/>
</dbReference>
<organism evidence="6">
    <name type="scientific">Selaginella kraussiana</name>
    <dbReference type="NCBI Taxonomy" id="81964"/>
    <lineage>
        <taxon>Eukaryota</taxon>
        <taxon>Viridiplantae</taxon>
        <taxon>Streptophyta</taxon>
        <taxon>Embryophyta</taxon>
        <taxon>Tracheophyta</taxon>
        <taxon>Lycopodiopsida</taxon>
        <taxon>Selaginellales</taxon>
        <taxon>Selaginellaceae</taxon>
        <taxon>Selaginella</taxon>
    </lineage>
</organism>
<evidence type="ECO:0000259" key="5">
    <source>
        <dbReference type="PROSITE" id="PS50071"/>
    </source>
</evidence>
<dbReference type="EMBL" id="KR870327">
    <property type="protein sequence ID" value="ALK82457.1"/>
    <property type="molecule type" value="Genomic_DNA"/>
</dbReference>
<feature type="DNA-binding region" description="Homeobox" evidence="2">
    <location>
        <begin position="102"/>
        <end position="166"/>
    </location>
</feature>
<comment type="subcellular location">
    <subcellularLocation>
        <location evidence="1 2 3">Nucleus</location>
    </subcellularLocation>
</comment>
<dbReference type="GO" id="GO:0003700">
    <property type="term" value="F:DNA-binding transcription factor activity"/>
    <property type="evidence" value="ECO:0007669"/>
    <property type="project" value="InterPro"/>
</dbReference>
<dbReference type="CDD" id="cd00086">
    <property type="entry name" value="homeodomain"/>
    <property type="match status" value="1"/>
</dbReference>
<dbReference type="Pfam" id="PF00046">
    <property type="entry name" value="Homeodomain"/>
    <property type="match status" value="1"/>
</dbReference>
<dbReference type="AlphaFoldDB" id="A0A0N7J6J3"/>
<dbReference type="Gene3D" id="1.10.10.60">
    <property type="entry name" value="Homeodomain-like"/>
    <property type="match status" value="1"/>
</dbReference>
<evidence type="ECO:0000256" key="4">
    <source>
        <dbReference type="SAM" id="MobiDB-lite"/>
    </source>
</evidence>
<keyword evidence="2 3" id="KW-0238">DNA-binding</keyword>
<name>A0A0N7J6J3_9TRAC</name>
<evidence type="ECO:0000256" key="2">
    <source>
        <dbReference type="PROSITE-ProRule" id="PRU00108"/>
    </source>
</evidence>
<sequence>MEHLSIPQHQLQFEDRVFDDASWIHQQQHQAPVAEHLLVMTEEQLETLRRQISVYATICQQLAEQQKATLNEQHLQQQQQHCFFNAAGLHDPRATIMMHKSSSRQRWTPSQNQLHILERLFKQGNGTPNRQRIKEITSELSQHGQISETNVYNWFQNRKARAKRKQRHLVSSAAQLQQQQQKQLKHTEAECSSPNDNSKSRFSEELEGSSSEVSPQQQQYSVVVYNGKAWKVKPGRLNVWSNFGDKATLLDPRGQLFPIDECGMTCQPLQPGAAYTVAGTGLSDGTLDCVC</sequence>
<dbReference type="InterPro" id="IPR009057">
    <property type="entry name" value="Homeodomain-like_sf"/>
</dbReference>
<dbReference type="PROSITE" id="PS50071">
    <property type="entry name" value="HOMEOBOX_2"/>
    <property type="match status" value="1"/>
</dbReference>
<keyword evidence="2 3" id="KW-0371">Homeobox</keyword>
<protein>
    <submittedName>
        <fullName evidence="6">Wuschel-like homeobox 13B</fullName>
    </submittedName>
</protein>
<dbReference type="InterPro" id="IPR044559">
    <property type="entry name" value="WOX13-like"/>
</dbReference>
<dbReference type="PANTHER" id="PTHR46777">
    <property type="entry name" value="WUSCHEL-RELATED HOMEOBOX 13"/>
    <property type="match status" value="1"/>
</dbReference>
<dbReference type="PANTHER" id="PTHR46777:SF5">
    <property type="entry name" value="WUSCHEL-RELATED HOMEOBOX 13"/>
    <property type="match status" value="1"/>
</dbReference>
<keyword evidence="2 3" id="KW-0539">Nucleus</keyword>
<feature type="domain" description="Homeobox" evidence="5">
    <location>
        <begin position="100"/>
        <end position="165"/>
    </location>
</feature>
<feature type="region of interest" description="Disordered" evidence="4">
    <location>
        <begin position="169"/>
        <end position="214"/>
    </location>
</feature>
<evidence type="ECO:0000313" key="6">
    <source>
        <dbReference type="EMBL" id="ALK82457.1"/>
    </source>
</evidence>